<evidence type="ECO:0000313" key="3">
    <source>
        <dbReference type="Proteomes" id="UP000532769"/>
    </source>
</evidence>
<reference evidence="2 3" key="1">
    <citation type="submission" date="2020-03" db="EMBL/GenBank/DDBJ databases">
        <title>Genomic Encyclopedia of Archaeal and Bacterial Type Strains, Phase II (KMG-II): from individual species to whole genera.</title>
        <authorList>
            <person name="Goeker M."/>
        </authorList>
    </citation>
    <scope>NUCLEOTIDE SEQUENCE [LARGE SCALE GENOMIC DNA]</scope>
    <source>
        <strain evidence="2 3">DSM 4749</strain>
    </source>
</reference>
<dbReference type="Proteomes" id="UP000532769">
    <property type="component" value="Unassembled WGS sequence"/>
</dbReference>
<feature type="region of interest" description="Disordered" evidence="1">
    <location>
        <begin position="24"/>
        <end position="51"/>
    </location>
</feature>
<protein>
    <submittedName>
        <fullName evidence="2">Uncharacterized protein</fullName>
    </submittedName>
</protein>
<proteinExistence type="predicted"/>
<keyword evidence="3" id="KW-1185">Reference proteome</keyword>
<evidence type="ECO:0000256" key="1">
    <source>
        <dbReference type="SAM" id="MobiDB-lite"/>
    </source>
</evidence>
<dbReference type="EMBL" id="JAASRS010000001">
    <property type="protein sequence ID" value="NIK15298.1"/>
    <property type="molecule type" value="Genomic_DNA"/>
</dbReference>
<name>A0A846MEK9_9BACL</name>
<dbReference type="RefSeq" id="WP_166910089.1">
    <property type="nucleotide sequence ID" value="NZ_JAASRS010000001.1"/>
</dbReference>
<comment type="caution">
    <text evidence="2">The sequence shown here is derived from an EMBL/GenBank/DDBJ whole genome shotgun (WGS) entry which is preliminary data.</text>
</comment>
<evidence type="ECO:0000313" key="2">
    <source>
        <dbReference type="EMBL" id="NIK15298.1"/>
    </source>
</evidence>
<accession>A0A846MEK9</accession>
<feature type="compositionally biased region" description="Basic residues" evidence="1">
    <location>
        <begin position="42"/>
        <end position="51"/>
    </location>
</feature>
<gene>
    <name evidence="2" type="ORF">BDD39_001808</name>
</gene>
<dbReference type="AlphaFoldDB" id="A0A846MEK9"/>
<organism evidence="2 3">
    <name type="scientific">Saccharococcus thermophilus</name>
    <dbReference type="NCBI Taxonomy" id="29396"/>
    <lineage>
        <taxon>Bacteria</taxon>
        <taxon>Bacillati</taxon>
        <taxon>Bacillota</taxon>
        <taxon>Bacilli</taxon>
        <taxon>Bacillales</taxon>
        <taxon>Anoxybacillaceae</taxon>
        <taxon>Saccharococcus</taxon>
    </lineage>
</organism>
<sequence>MLFRNKKTGLVWEIVDEDHIKRLHNDDDYEEVKEEKEQSKQTSKKSPAKKG</sequence>